<evidence type="ECO:0000313" key="2">
    <source>
        <dbReference type="EMBL" id="ODQ64870.1"/>
    </source>
</evidence>
<dbReference type="Proteomes" id="UP000095009">
    <property type="component" value="Unassembled WGS sequence"/>
</dbReference>
<organism evidence="2 3">
    <name type="scientific">Nadsonia fulvescens var. elongata DSM 6958</name>
    <dbReference type="NCBI Taxonomy" id="857566"/>
    <lineage>
        <taxon>Eukaryota</taxon>
        <taxon>Fungi</taxon>
        <taxon>Dikarya</taxon>
        <taxon>Ascomycota</taxon>
        <taxon>Saccharomycotina</taxon>
        <taxon>Dipodascomycetes</taxon>
        <taxon>Dipodascales</taxon>
        <taxon>Dipodascales incertae sedis</taxon>
        <taxon>Nadsonia</taxon>
    </lineage>
</organism>
<sequence>MTQITPPMALPANSLNDNADDNDDYADIDVISEDQFPEYYCKSNAQPLTWRQIRTIIAHNHIQYFGRTPAERAKYEAHKLKVNSLYPRPDDPPSLAIINPLARFLIDHQLHWPLTCLNAPTAPAPNVANVLKSAKILDNAFQYRFVDGITHLCVWSQLRLETTMSTQPGQDVATADLTPQAKHDLDVWIKGFFPRFLNIDSRDICCFKNWAGLQSVGIIEHFHVLLRGVPRDRIDDLLQNQEKYFIEFGTK</sequence>
<dbReference type="AlphaFoldDB" id="A0A1E3PHT9"/>
<dbReference type="InterPro" id="IPR022036">
    <property type="entry name" value="DUF3605"/>
</dbReference>
<feature type="region of interest" description="Disordered" evidence="1">
    <location>
        <begin position="1"/>
        <end position="24"/>
    </location>
</feature>
<dbReference type="PANTHER" id="PTHR35020:SF2">
    <property type="entry name" value="N-ACETYLGLUCOSAMINE-INDUCED PROTEIN 1"/>
    <property type="match status" value="1"/>
</dbReference>
<name>A0A1E3PHT9_9ASCO</name>
<proteinExistence type="predicted"/>
<protein>
    <submittedName>
        <fullName evidence="2">Uncharacterized protein</fullName>
    </submittedName>
</protein>
<dbReference type="OrthoDB" id="10053431at2759"/>
<evidence type="ECO:0000313" key="3">
    <source>
        <dbReference type="Proteomes" id="UP000095009"/>
    </source>
</evidence>
<accession>A0A1E3PHT9</accession>
<dbReference type="Pfam" id="PF12239">
    <property type="entry name" value="DUF3605"/>
    <property type="match status" value="1"/>
</dbReference>
<reference evidence="2 3" key="1">
    <citation type="journal article" date="2016" name="Proc. Natl. Acad. Sci. U.S.A.">
        <title>Comparative genomics of biotechnologically important yeasts.</title>
        <authorList>
            <person name="Riley R."/>
            <person name="Haridas S."/>
            <person name="Wolfe K.H."/>
            <person name="Lopes M.R."/>
            <person name="Hittinger C.T."/>
            <person name="Goeker M."/>
            <person name="Salamov A.A."/>
            <person name="Wisecaver J.H."/>
            <person name="Long T.M."/>
            <person name="Calvey C.H."/>
            <person name="Aerts A.L."/>
            <person name="Barry K.W."/>
            <person name="Choi C."/>
            <person name="Clum A."/>
            <person name="Coughlan A.Y."/>
            <person name="Deshpande S."/>
            <person name="Douglass A.P."/>
            <person name="Hanson S.J."/>
            <person name="Klenk H.-P."/>
            <person name="LaButti K.M."/>
            <person name="Lapidus A."/>
            <person name="Lindquist E.A."/>
            <person name="Lipzen A.M."/>
            <person name="Meier-Kolthoff J.P."/>
            <person name="Ohm R.A."/>
            <person name="Otillar R.P."/>
            <person name="Pangilinan J.L."/>
            <person name="Peng Y."/>
            <person name="Rokas A."/>
            <person name="Rosa C.A."/>
            <person name="Scheuner C."/>
            <person name="Sibirny A.A."/>
            <person name="Slot J.C."/>
            <person name="Stielow J.B."/>
            <person name="Sun H."/>
            <person name="Kurtzman C.P."/>
            <person name="Blackwell M."/>
            <person name="Grigoriev I.V."/>
            <person name="Jeffries T.W."/>
        </authorList>
    </citation>
    <scope>NUCLEOTIDE SEQUENCE [LARGE SCALE GENOMIC DNA]</scope>
    <source>
        <strain evidence="2 3">DSM 6958</strain>
    </source>
</reference>
<dbReference type="STRING" id="857566.A0A1E3PHT9"/>
<dbReference type="GO" id="GO:0006044">
    <property type="term" value="P:N-acetylglucosamine metabolic process"/>
    <property type="evidence" value="ECO:0007669"/>
    <property type="project" value="TreeGrafter"/>
</dbReference>
<keyword evidence="3" id="KW-1185">Reference proteome</keyword>
<dbReference type="PANTHER" id="PTHR35020">
    <property type="entry name" value="N-ACETYLGLUCOSAMINE-INDUCED PROTEIN 1"/>
    <property type="match status" value="1"/>
</dbReference>
<dbReference type="GO" id="GO:0005737">
    <property type="term" value="C:cytoplasm"/>
    <property type="evidence" value="ECO:0007669"/>
    <property type="project" value="TreeGrafter"/>
</dbReference>
<dbReference type="EMBL" id="KV454410">
    <property type="protein sequence ID" value="ODQ64870.1"/>
    <property type="molecule type" value="Genomic_DNA"/>
</dbReference>
<evidence type="ECO:0000256" key="1">
    <source>
        <dbReference type="SAM" id="MobiDB-lite"/>
    </source>
</evidence>
<gene>
    <name evidence="2" type="ORF">NADFUDRAFT_51471</name>
</gene>